<proteinExistence type="predicted"/>
<evidence type="ECO:0008006" key="3">
    <source>
        <dbReference type="Google" id="ProtNLM"/>
    </source>
</evidence>
<dbReference type="Proteomes" id="UP000796104">
    <property type="component" value="Unassembled WGS sequence"/>
</dbReference>
<protein>
    <recommendedName>
        <fullName evidence="3">Morphogenetic protein</fullName>
    </recommendedName>
</protein>
<accession>A0AAX2UNY0</accession>
<dbReference type="AlphaFoldDB" id="A0AAX2UNY0"/>
<organism evidence="1 2">
    <name type="scientific">Aeromonas veronii</name>
    <dbReference type="NCBI Taxonomy" id="654"/>
    <lineage>
        <taxon>Bacteria</taxon>
        <taxon>Pseudomonadati</taxon>
        <taxon>Pseudomonadota</taxon>
        <taxon>Gammaproteobacteria</taxon>
        <taxon>Aeromonadales</taxon>
        <taxon>Aeromonadaceae</taxon>
        <taxon>Aeromonas</taxon>
    </lineage>
</organism>
<comment type="caution">
    <text evidence="1">The sequence shown here is derived from an EMBL/GenBank/DDBJ whole genome shotgun (WGS) entry which is preliminary data.</text>
</comment>
<dbReference type="EMBL" id="PDXJ01000025">
    <property type="protein sequence ID" value="TND51989.1"/>
    <property type="molecule type" value="Genomic_DNA"/>
</dbReference>
<dbReference type="RefSeq" id="WP_139495190.1">
    <property type="nucleotide sequence ID" value="NZ_CAWORL010000018.1"/>
</dbReference>
<name>A0AAX2UNY0_AERVE</name>
<reference evidence="1" key="1">
    <citation type="submission" date="2017-10" db="EMBL/GenBank/DDBJ databases">
        <authorList>
            <person name="Colston S.M."/>
            <person name="Graf J."/>
        </authorList>
    </citation>
    <scope>NUCLEOTIDE SEQUENCE</scope>
    <source>
        <strain evidence="1">BAQ071013-135</strain>
    </source>
</reference>
<sequence length="192" mass="20787">MFAGVGNNDGISSYLKVRISNDAGDMVTAYIGEGSSKNLSSTWTSPFESDALGKSQGLSKAGDAAQTATDMTSVTQFNSRMVWEGTTPPTLNLTLKFLAFSDPKTEVHDAIMLLEKMASPELNKMTPGGRRPSTVTVDVGRRFKVSNVVIVDVSSELDPPRDKRGYMTRNTVQISLMPNQMLNASEIPGLYL</sequence>
<gene>
    <name evidence="1" type="ORF">CF123_17885</name>
</gene>
<evidence type="ECO:0000313" key="2">
    <source>
        <dbReference type="Proteomes" id="UP000796104"/>
    </source>
</evidence>
<evidence type="ECO:0000313" key="1">
    <source>
        <dbReference type="EMBL" id="TND51989.1"/>
    </source>
</evidence>
<reference evidence="1" key="2">
    <citation type="journal article" date="2019" name="PLoS ONE">
        <title>Identification and characterization of putative Aeromonas spp. T3SS effectors.</title>
        <authorList>
            <person name="Rangel L.T."/>
            <person name="Marden J."/>
            <person name="Colston S."/>
            <person name="Setubal J.C."/>
            <person name="Graf J."/>
            <person name="Gogarten J.P."/>
        </authorList>
    </citation>
    <scope>NUCLEOTIDE SEQUENCE</scope>
    <source>
        <strain evidence="1">BAQ071013-135</strain>
    </source>
</reference>